<dbReference type="InterPro" id="IPR002938">
    <property type="entry name" value="FAD-bd"/>
</dbReference>
<keyword evidence="3" id="KW-0285">Flavoprotein</keyword>
<dbReference type="PRINTS" id="PR00420">
    <property type="entry name" value="RNGMNOXGNASE"/>
</dbReference>
<dbReference type="Pfam" id="PF01494">
    <property type="entry name" value="FAD_binding_3"/>
    <property type="match status" value="1"/>
</dbReference>
<reference evidence="6 7" key="1">
    <citation type="submission" date="2022-06" db="EMBL/GenBank/DDBJ databases">
        <title>Genomic Encyclopedia of Archaeal and Bacterial Type Strains, Phase II (KMG-II): from individual species to whole genera.</title>
        <authorList>
            <person name="Goeker M."/>
        </authorList>
    </citation>
    <scope>NUCLEOTIDE SEQUENCE [LARGE SCALE GENOMIC DNA]</scope>
    <source>
        <strain evidence="6 7">DSM 40477</strain>
    </source>
</reference>
<dbReference type="Gene3D" id="3.30.70.2450">
    <property type="match status" value="1"/>
</dbReference>
<dbReference type="PANTHER" id="PTHR43004:SF19">
    <property type="entry name" value="BINDING MONOOXYGENASE, PUTATIVE (JCVI)-RELATED"/>
    <property type="match status" value="1"/>
</dbReference>
<evidence type="ECO:0000313" key="6">
    <source>
        <dbReference type="EMBL" id="MCP2261625.1"/>
    </source>
</evidence>
<dbReference type="InterPro" id="IPR036188">
    <property type="entry name" value="FAD/NAD-bd_sf"/>
</dbReference>
<dbReference type="NCBIfam" id="NF004832">
    <property type="entry name" value="PRK06184.1"/>
    <property type="match status" value="1"/>
</dbReference>
<keyword evidence="4" id="KW-0274">FAD</keyword>
<accession>A0ABT1I1K0</accession>
<dbReference type="SUPFAM" id="SSF52833">
    <property type="entry name" value="Thioredoxin-like"/>
    <property type="match status" value="1"/>
</dbReference>
<feature type="domain" description="FAD-binding" evidence="5">
    <location>
        <begin position="13"/>
        <end position="368"/>
    </location>
</feature>
<dbReference type="SUPFAM" id="SSF51905">
    <property type="entry name" value="FAD/NAD(P)-binding domain"/>
    <property type="match status" value="1"/>
</dbReference>
<evidence type="ECO:0000256" key="3">
    <source>
        <dbReference type="ARBA" id="ARBA00022630"/>
    </source>
</evidence>
<comment type="cofactor">
    <cofactor evidence="1">
        <name>FAD</name>
        <dbReference type="ChEBI" id="CHEBI:57692"/>
    </cofactor>
</comment>
<gene>
    <name evidence="6" type="ORF">LX15_005351</name>
</gene>
<keyword evidence="7" id="KW-1185">Reference proteome</keyword>
<dbReference type="InterPro" id="IPR050641">
    <property type="entry name" value="RIFMO-like"/>
</dbReference>
<dbReference type="PROSITE" id="PS51257">
    <property type="entry name" value="PROKAR_LIPOPROTEIN"/>
    <property type="match status" value="1"/>
</dbReference>
<dbReference type="InterPro" id="IPR036249">
    <property type="entry name" value="Thioredoxin-like_sf"/>
</dbReference>
<evidence type="ECO:0000313" key="7">
    <source>
        <dbReference type="Proteomes" id="UP001205311"/>
    </source>
</evidence>
<comment type="similarity">
    <text evidence="2">Belongs to the PheA/TfdB FAD monooxygenase family.</text>
</comment>
<evidence type="ECO:0000256" key="4">
    <source>
        <dbReference type="ARBA" id="ARBA00022827"/>
    </source>
</evidence>
<dbReference type="Gene3D" id="3.40.30.120">
    <property type="match status" value="1"/>
</dbReference>
<sequence>MSIRKCQSRHMSDVDVLIVGAGPTGLTLACDLLRRGVACRVVDRASGPAQGSRGFTLKPRTMEVFHDLGVAGRFLEWGEVDNRTRLHLGQPLLFDLRVPADKPTARRPYPNSVGLPQWRTEAILRDRLAELGGAVEFGVEATAFQADDDGVTVFLRHTDPGQTAGPAAEAPTETVRARYLVGADGGRSFVRRRLGLPFRGTTQEEARAILADLPVRGLAEDDAVHLWLGDLGLLVLRPLPHADVWQVVASLHRDAEGNWPEASLATLRAAVVERTGREDIELGEPAWLSVWRYNLRMVDRFRVGRVVLAGDAAHVHSPFGAFGMNTGIQDAYNLGWKLAMVLRGVAEETLLDTYEAERLPVARAVLAESDRQFSSATPPAPLRPLLRFVVKPYFARQRRRHREDRPQYRDSSLSMHLGGGRARLRAGDVAPGGVGRVPGRRRPVSLLDLFRGAHFTVLAFGSRAVEAARRALRGHEDLFHLHGVTSTVEGAVAGVETVADTSGGIRRAYGAREGSVVLVRPDGHIGLIAHEDQESALREYLRRLRLRPADTSCQSKPRPSR</sequence>
<name>A0ABT1I1K0_STRSD</name>
<evidence type="ECO:0000259" key="5">
    <source>
        <dbReference type="Pfam" id="PF01494"/>
    </source>
</evidence>
<dbReference type="Proteomes" id="UP001205311">
    <property type="component" value="Unassembled WGS sequence"/>
</dbReference>
<dbReference type="EMBL" id="JAMTCP010000045">
    <property type="protein sequence ID" value="MCP2261625.1"/>
    <property type="molecule type" value="Genomic_DNA"/>
</dbReference>
<proteinExistence type="inferred from homology"/>
<dbReference type="PANTHER" id="PTHR43004">
    <property type="entry name" value="TRK SYSTEM POTASSIUM UPTAKE PROTEIN"/>
    <property type="match status" value="1"/>
</dbReference>
<protein>
    <submittedName>
        <fullName evidence="6">2-polyprenyl-6-methoxyphenol hydroxylase</fullName>
    </submittedName>
</protein>
<comment type="caution">
    <text evidence="6">The sequence shown here is derived from an EMBL/GenBank/DDBJ whole genome shotgun (WGS) entry which is preliminary data.</text>
</comment>
<organism evidence="6 7">
    <name type="scientific">Streptoalloteichus tenebrarius (strain ATCC 17920 / DSM 40477 / JCM 4838 / CBS 697.72 / NBRC 16177 / NCIMB 11028 / NRRL B-12390 / A12253. 1 / ISP 5477)</name>
    <name type="common">Streptomyces tenebrarius</name>
    <dbReference type="NCBI Taxonomy" id="1933"/>
    <lineage>
        <taxon>Bacteria</taxon>
        <taxon>Bacillati</taxon>
        <taxon>Actinomycetota</taxon>
        <taxon>Actinomycetes</taxon>
        <taxon>Pseudonocardiales</taxon>
        <taxon>Pseudonocardiaceae</taxon>
        <taxon>Streptoalloteichus</taxon>
    </lineage>
</organism>
<evidence type="ECO:0000256" key="2">
    <source>
        <dbReference type="ARBA" id="ARBA00007801"/>
    </source>
</evidence>
<dbReference type="Gene3D" id="3.50.50.60">
    <property type="entry name" value="FAD/NAD(P)-binding domain"/>
    <property type="match status" value="1"/>
</dbReference>
<evidence type="ECO:0000256" key="1">
    <source>
        <dbReference type="ARBA" id="ARBA00001974"/>
    </source>
</evidence>